<dbReference type="EMBL" id="JAWDJW010003429">
    <property type="protein sequence ID" value="KAK3076892.1"/>
    <property type="molecule type" value="Genomic_DNA"/>
</dbReference>
<gene>
    <name evidence="1" type="ORF">LTS18_011717</name>
</gene>
<evidence type="ECO:0000313" key="2">
    <source>
        <dbReference type="Proteomes" id="UP001186974"/>
    </source>
</evidence>
<proteinExistence type="predicted"/>
<name>A0ACC3DJV7_9PEZI</name>
<evidence type="ECO:0000313" key="1">
    <source>
        <dbReference type="EMBL" id="KAK3076892.1"/>
    </source>
</evidence>
<sequence>MARTKQTARKTVGQRPLARRPISTPITAPNKSVTPRQTAGRPSTAPSATTASTSGEPLELPQVPVKHSDFVSYIASKPEVSVSRLLQPYKEFDARLREVFAQHPNHTALEDQHVNVVPVFDGNEGKIKIRARDLATEPDAEKEKHIMPLADADRKANGAQAVVQSLKQFQNNFN</sequence>
<organism evidence="1 2">
    <name type="scientific">Coniosporium uncinatum</name>
    <dbReference type="NCBI Taxonomy" id="93489"/>
    <lineage>
        <taxon>Eukaryota</taxon>
        <taxon>Fungi</taxon>
        <taxon>Dikarya</taxon>
        <taxon>Ascomycota</taxon>
        <taxon>Pezizomycotina</taxon>
        <taxon>Dothideomycetes</taxon>
        <taxon>Dothideomycetes incertae sedis</taxon>
        <taxon>Coniosporium</taxon>
    </lineage>
</organism>
<keyword evidence="2" id="KW-1185">Reference proteome</keyword>
<feature type="non-terminal residue" evidence="1">
    <location>
        <position position="174"/>
    </location>
</feature>
<accession>A0ACC3DJV7</accession>
<comment type="caution">
    <text evidence="1">The sequence shown here is derived from an EMBL/GenBank/DDBJ whole genome shotgun (WGS) entry which is preliminary data.</text>
</comment>
<reference evidence="1" key="1">
    <citation type="submission" date="2024-09" db="EMBL/GenBank/DDBJ databases">
        <title>Black Yeasts Isolated from many extreme environments.</title>
        <authorList>
            <person name="Coleine C."/>
            <person name="Stajich J.E."/>
            <person name="Selbmann L."/>
        </authorList>
    </citation>
    <scope>NUCLEOTIDE SEQUENCE</scope>
    <source>
        <strain evidence="1">CCFEE 5737</strain>
    </source>
</reference>
<dbReference type="Proteomes" id="UP001186974">
    <property type="component" value="Unassembled WGS sequence"/>
</dbReference>
<protein>
    <submittedName>
        <fullName evidence="1">Uncharacterized protein</fullName>
    </submittedName>
</protein>